<keyword evidence="8" id="KW-1133">Transmembrane helix</keyword>
<dbReference type="GO" id="GO:0000160">
    <property type="term" value="P:phosphorelay signal transduction system"/>
    <property type="evidence" value="ECO:0007669"/>
    <property type="project" value="UniProtKB-KW"/>
</dbReference>
<dbReference type="BioCyc" id="JESP1508404:G14D9-13742-MONOMER"/>
<evidence type="ECO:0000256" key="1">
    <source>
        <dbReference type="ARBA" id="ARBA00000085"/>
    </source>
</evidence>
<feature type="transmembrane region" description="Helical" evidence="8">
    <location>
        <begin position="330"/>
        <end position="352"/>
    </location>
</feature>
<dbReference type="InterPro" id="IPR004358">
    <property type="entry name" value="Sig_transdc_His_kin-like_C"/>
</dbReference>
<keyword evidence="8" id="KW-0812">Transmembrane</keyword>
<evidence type="ECO:0000256" key="6">
    <source>
        <dbReference type="ARBA" id="ARBA00022840"/>
    </source>
</evidence>
<protein>
    <recommendedName>
        <fullName evidence="2">histidine kinase</fullName>
        <ecNumber evidence="2">2.7.13.3</ecNumber>
    </recommendedName>
</protein>
<keyword evidence="5 10" id="KW-0418">Kinase</keyword>
<dbReference type="SUPFAM" id="SSF55874">
    <property type="entry name" value="ATPase domain of HSP90 chaperone/DNA topoisomerase II/histidine kinase"/>
    <property type="match status" value="1"/>
</dbReference>
<dbReference type="Gene3D" id="1.10.287.130">
    <property type="match status" value="1"/>
</dbReference>
<dbReference type="GO" id="GO:0005524">
    <property type="term" value="F:ATP binding"/>
    <property type="evidence" value="ECO:0007669"/>
    <property type="project" value="UniProtKB-KW"/>
</dbReference>
<keyword evidence="7" id="KW-0902">Two-component regulatory system</keyword>
<evidence type="ECO:0000256" key="2">
    <source>
        <dbReference type="ARBA" id="ARBA00012438"/>
    </source>
</evidence>
<dbReference type="PANTHER" id="PTHR40448:SF1">
    <property type="entry name" value="TWO-COMPONENT SENSOR HISTIDINE KINASE"/>
    <property type="match status" value="1"/>
</dbReference>
<dbReference type="GO" id="GO:0004673">
    <property type="term" value="F:protein histidine kinase activity"/>
    <property type="evidence" value="ECO:0007669"/>
    <property type="project" value="UniProtKB-EC"/>
</dbReference>
<dbReference type="Proteomes" id="UP000031449">
    <property type="component" value="Plasmid unnamed"/>
</dbReference>
<geneLocation type="plasmid" evidence="11"/>
<evidence type="ECO:0000256" key="8">
    <source>
        <dbReference type="SAM" id="Phobius"/>
    </source>
</evidence>
<sequence>MKIIRISFILALVAALSVINLLYFFNTRETLIRNQTNKVEVVIDTIVSSIESDKKAEKYFNDFMADELRTAAIAIQNALPPDIEDVESDELVRLAKELELQGITLFTQQGDDVVGTKSNLPEQIGLSTKLWAEGMWYQMFHQLLTEHEVTLIPGFGEKRKNFWSGPIDTSSANPNMVSKWGYYNDGTTNYLINPFMDDESISLYKEHAGVNKTIDDAENREDFVLDVSVVNSTALIEGERTTRDTGIVWLSDKLKVYGDYRYQSLDDRKHVLEALGKDDSIREIVKIKDEAILKQYHPVPFKNGDNLDDELVIIVASDYSLIQKELNEQLIQQLIASSIVFIIAFGGLYMLVRLITRRERTIFNVQEIYTEHIQSLFKTVREQRHDANHHLYTIAGLMKIEAYEELTRYVETLVNLEEPTRALVDVNIPAFSGLLQSKLTESGEKGIEFEYHFEHMEHLDLKLEKITDLVRACGNVIDNAFHAVLDNPITKPKKIVIYGLYKNKELTISIQNNGAPISSDELSKIFSFGYTSRKNKGGSGIGLASSKKSLERHGGTISVNSDPEFTRFIIKMPVSNKEILES</sequence>
<comment type="catalytic activity">
    <reaction evidence="1">
        <text>ATP + protein L-histidine = ADP + protein N-phospho-L-histidine.</text>
        <dbReference type="EC" id="2.7.13.3"/>
    </reaction>
</comment>
<dbReference type="Pfam" id="PF02518">
    <property type="entry name" value="HATPase_c"/>
    <property type="match status" value="1"/>
</dbReference>
<dbReference type="InterPro" id="IPR005467">
    <property type="entry name" value="His_kinase_dom"/>
</dbReference>
<keyword evidence="6" id="KW-0067">ATP-binding</keyword>
<dbReference type="SMART" id="SM00387">
    <property type="entry name" value="HATPase_c"/>
    <property type="match status" value="1"/>
</dbReference>
<accession>A0A0B5AUK0</accession>
<keyword evidence="3 10" id="KW-0808">Transferase</keyword>
<name>A0A0B5AUK0_9BACL</name>
<dbReference type="Gene3D" id="3.30.565.10">
    <property type="entry name" value="Histidine kinase-like ATPase, C-terminal domain"/>
    <property type="match status" value="1"/>
</dbReference>
<keyword evidence="8" id="KW-0472">Membrane</keyword>
<evidence type="ECO:0000256" key="7">
    <source>
        <dbReference type="ARBA" id="ARBA00023012"/>
    </source>
</evidence>
<gene>
    <name evidence="10" type="ORF">JMA_44190</name>
</gene>
<organism evidence="10 11">
    <name type="scientific">Jeotgalibacillus malaysiensis</name>
    <dbReference type="NCBI Taxonomy" id="1508404"/>
    <lineage>
        <taxon>Bacteria</taxon>
        <taxon>Bacillati</taxon>
        <taxon>Bacillota</taxon>
        <taxon>Bacilli</taxon>
        <taxon>Bacillales</taxon>
        <taxon>Caryophanaceae</taxon>
        <taxon>Jeotgalibacillus</taxon>
    </lineage>
</organism>
<evidence type="ECO:0000259" key="9">
    <source>
        <dbReference type="PROSITE" id="PS50109"/>
    </source>
</evidence>
<dbReference type="InterPro" id="IPR036890">
    <property type="entry name" value="HATPase_C_sf"/>
</dbReference>
<feature type="transmembrane region" description="Helical" evidence="8">
    <location>
        <begin position="7"/>
        <end position="25"/>
    </location>
</feature>
<evidence type="ECO:0000313" key="11">
    <source>
        <dbReference type="Proteomes" id="UP000031449"/>
    </source>
</evidence>
<evidence type="ECO:0000256" key="4">
    <source>
        <dbReference type="ARBA" id="ARBA00022741"/>
    </source>
</evidence>
<keyword evidence="11" id="KW-1185">Reference proteome</keyword>
<dbReference type="EC" id="2.7.13.3" evidence="2"/>
<dbReference type="PANTHER" id="PTHR40448">
    <property type="entry name" value="TWO-COMPONENT SENSOR HISTIDINE KINASE"/>
    <property type="match status" value="1"/>
</dbReference>
<dbReference type="PRINTS" id="PR00344">
    <property type="entry name" value="BCTRLSENSOR"/>
</dbReference>
<feature type="domain" description="Histidine kinase" evidence="9">
    <location>
        <begin position="469"/>
        <end position="576"/>
    </location>
</feature>
<evidence type="ECO:0000313" key="10">
    <source>
        <dbReference type="EMBL" id="AJD93736.1"/>
    </source>
</evidence>
<dbReference type="GO" id="GO:0042802">
    <property type="term" value="F:identical protein binding"/>
    <property type="evidence" value="ECO:0007669"/>
    <property type="project" value="TreeGrafter"/>
</dbReference>
<dbReference type="InterPro" id="IPR003594">
    <property type="entry name" value="HATPase_dom"/>
</dbReference>
<proteinExistence type="predicted"/>
<dbReference type="EMBL" id="CP009417">
    <property type="protein sequence ID" value="AJD93736.1"/>
    <property type="molecule type" value="Genomic_DNA"/>
</dbReference>
<keyword evidence="4" id="KW-0547">Nucleotide-binding</keyword>
<keyword evidence="10" id="KW-0614">Plasmid</keyword>
<evidence type="ECO:0000256" key="3">
    <source>
        <dbReference type="ARBA" id="ARBA00022679"/>
    </source>
</evidence>
<dbReference type="PROSITE" id="PS50109">
    <property type="entry name" value="HIS_KIN"/>
    <property type="match status" value="1"/>
</dbReference>
<dbReference type="HOGENOM" id="CLU_469163_0_0_9"/>
<dbReference type="AlphaFoldDB" id="A0A0B5AUK0"/>
<evidence type="ECO:0000256" key="5">
    <source>
        <dbReference type="ARBA" id="ARBA00022777"/>
    </source>
</evidence>
<dbReference type="OrthoDB" id="1634477at2"/>
<dbReference type="KEGG" id="jeo:JMA_44190"/>
<reference evidence="10 11" key="1">
    <citation type="submission" date="2014-08" db="EMBL/GenBank/DDBJ databases">
        <title>Complete genome of a marine bacteria Jeotgalibacillus malaysiensis.</title>
        <authorList>
            <person name="Yaakop A.S."/>
            <person name="Chan K.-G."/>
            <person name="Goh K.M."/>
        </authorList>
    </citation>
    <scope>NUCLEOTIDE SEQUENCE [LARGE SCALE GENOMIC DNA]</scope>
    <source>
        <strain evidence="10 11">D5</strain>
        <plasmid evidence="11">Plasmid</plasmid>
    </source>
</reference>